<dbReference type="InterPro" id="IPR036890">
    <property type="entry name" value="HATPase_C_sf"/>
</dbReference>
<dbReference type="InterPro" id="IPR014762">
    <property type="entry name" value="DNA_mismatch_repair_CS"/>
</dbReference>
<accession>A0ABV4YB15</accession>
<dbReference type="SUPFAM" id="SSF55874">
    <property type="entry name" value="ATPase domain of HSP90 chaperone/DNA topoisomerase II/histidine kinase"/>
    <property type="match status" value="1"/>
</dbReference>
<dbReference type="InterPro" id="IPR014790">
    <property type="entry name" value="MutL_C"/>
</dbReference>
<dbReference type="Proteomes" id="UP001576776">
    <property type="component" value="Unassembled WGS sequence"/>
</dbReference>
<dbReference type="InterPro" id="IPR002099">
    <property type="entry name" value="MutL/Mlh/PMS"/>
</dbReference>
<evidence type="ECO:0000313" key="7">
    <source>
        <dbReference type="EMBL" id="MFB2935308.1"/>
    </source>
</evidence>
<dbReference type="CDD" id="cd16926">
    <property type="entry name" value="HATPase_MutL-MLH-PMS-like"/>
    <property type="match status" value="1"/>
</dbReference>
<evidence type="ECO:0000313" key="8">
    <source>
        <dbReference type="Proteomes" id="UP001576776"/>
    </source>
</evidence>
<dbReference type="InterPro" id="IPR042120">
    <property type="entry name" value="MutL_C_dimsub"/>
</dbReference>
<dbReference type="InterPro" id="IPR020667">
    <property type="entry name" value="DNA_mismatch_repair_MutL"/>
</dbReference>
<keyword evidence="7" id="KW-0378">Hydrolase</keyword>
<dbReference type="InterPro" id="IPR013507">
    <property type="entry name" value="DNA_mismatch_S5_2-like"/>
</dbReference>
<dbReference type="NCBIfam" id="NF000951">
    <property type="entry name" value="PRK00095.2-1"/>
    <property type="match status" value="1"/>
</dbReference>
<dbReference type="InterPro" id="IPR014721">
    <property type="entry name" value="Ribsml_uS5_D2-typ_fold_subgr"/>
</dbReference>
<dbReference type="SMART" id="SM00853">
    <property type="entry name" value="MutL_C"/>
    <property type="match status" value="1"/>
</dbReference>
<feature type="domain" description="MutL C-terminal dimerisation" evidence="5">
    <location>
        <begin position="394"/>
        <end position="516"/>
    </location>
</feature>
<evidence type="ECO:0000256" key="1">
    <source>
        <dbReference type="ARBA" id="ARBA00006082"/>
    </source>
</evidence>
<keyword evidence="2 4" id="KW-0227">DNA damage</keyword>
<dbReference type="Gene3D" id="3.30.1370.100">
    <property type="entry name" value="MutL, C-terminal domain, regulatory subdomain"/>
    <property type="match status" value="1"/>
</dbReference>
<dbReference type="InterPro" id="IPR038973">
    <property type="entry name" value="MutL/Mlh/Pms-like"/>
</dbReference>
<keyword evidence="8" id="KW-1185">Reference proteome</keyword>
<keyword evidence="3 4" id="KW-0234">DNA repair</keyword>
<sequence>MASSPIQSLPKEVVNLIAAGEVIDSLAAVVRELVENSLDAGATRIVISVWTELWRVRVADNGYGMDLDNLRLAATPHSTSKIHDYDDLWKITTLGFRGEALHSLAQLSDLEIASRAVDNSEGWRILYDNLGEPVIEEAIAIAPGTIVTVSNLFGNWPVRRQALPTPAKQMRSLQAIIHQIAICHPQITLQVEQNDRSWFTISPGTTAQDILPQIIRDVKLGDLQYLRVELLVNPENSQLPKISQAEYLELVLGLPDRCHRRRADWVKVATNGRIIKSSEIEQTIFTALARTLPRDRFPVCFLHLKISPDRIDWNRHPTKAEVYLQSISYLQKQVSSAIEQALNFNPQTISETVHNQRVGKLLAVAEEKANYNINRTIQPETTKKDEINLMELRAVAQVNNTYIVAEHPAGLWLIEQHIAHERVLYEQICEHWQIVPLEPPIILNNLSPQQVEQLQRIGLEIETFGEQIWAIRHAPELLSQREDCPEALRELSLGGDLQTAQVAVACRSAIRNGTPLTLPEMQTLLTQWQHTRHPRTCPHGRPIFLSLEESALARFFRRHWVIGKSHGI</sequence>
<dbReference type="CDD" id="cd00782">
    <property type="entry name" value="MutL_Trans"/>
    <property type="match status" value="1"/>
</dbReference>
<dbReference type="SUPFAM" id="SSF118116">
    <property type="entry name" value="DNA mismatch repair protein MutL"/>
    <property type="match status" value="1"/>
</dbReference>
<dbReference type="EMBL" id="JBHFNS010000038">
    <property type="protein sequence ID" value="MFB2935308.1"/>
    <property type="molecule type" value="Genomic_DNA"/>
</dbReference>
<dbReference type="InterPro" id="IPR037198">
    <property type="entry name" value="MutL_C_sf"/>
</dbReference>
<dbReference type="SUPFAM" id="SSF54211">
    <property type="entry name" value="Ribosomal protein S5 domain 2-like"/>
    <property type="match status" value="1"/>
</dbReference>
<dbReference type="Gene3D" id="3.30.230.10">
    <property type="match status" value="1"/>
</dbReference>
<comment type="function">
    <text evidence="4">This protein is involved in the repair of mismatches in DNA. It is required for dam-dependent methyl-directed DNA mismatch repair. May act as a 'molecular matchmaker', a protein that promotes the formation of a stable complex between two or more DNA-binding proteins in an ATP-dependent manner without itself being part of a final effector complex.</text>
</comment>
<gene>
    <name evidence="4 7" type="primary">mutL</name>
    <name evidence="7" type="ORF">ACE1B6_08510</name>
</gene>
<dbReference type="Gene3D" id="3.30.1540.20">
    <property type="entry name" value="MutL, C-terminal domain, dimerisation subdomain"/>
    <property type="match status" value="1"/>
</dbReference>
<dbReference type="GO" id="GO:0004519">
    <property type="term" value="F:endonuclease activity"/>
    <property type="evidence" value="ECO:0007669"/>
    <property type="project" value="UniProtKB-KW"/>
</dbReference>
<dbReference type="PANTHER" id="PTHR10073">
    <property type="entry name" value="DNA MISMATCH REPAIR PROTEIN MLH, PMS, MUTL"/>
    <property type="match status" value="1"/>
</dbReference>
<protein>
    <recommendedName>
        <fullName evidence="4">DNA mismatch repair protein MutL</fullName>
    </recommendedName>
</protein>
<dbReference type="PANTHER" id="PTHR10073:SF12">
    <property type="entry name" value="DNA MISMATCH REPAIR PROTEIN MLH1"/>
    <property type="match status" value="1"/>
</dbReference>
<comment type="similarity">
    <text evidence="1 4">Belongs to the DNA mismatch repair MutL/HexB family.</text>
</comment>
<proteinExistence type="inferred from homology"/>
<keyword evidence="7" id="KW-0255">Endonuclease</keyword>
<evidence type="ECO:0000259" key="6">
    <source>
        <dbReference type="SMART" id="SM01340"/>
    </source>
</evidence>
<dbReference type="HAMAP" id="MF_00149">
    <property type="entry name" value="DNA_mis_repair"/>
    <property type="match status" value="1"/>
</dbReference>
<dbReference type="RefSeq" id="WP_413256827.1">
    <property type="nucleotide sequence ID" value="NZ_JBHFNS010000038.1"/>
</dbReference>
<evidence type="ECO:0000256" key="2">
    <source>
        <dbReference type="ARBA" id="ARBA00022763"/>
    </source>
</evidence>
<dbReference type="SMART" id="SM01340">
    <property type="entry name" value="DNA_mis_repair"/>
    <property type="match status" value="1"/>
</dbReference>
<dbReference type="Pfam" id="PF08676">
    <property type="entry name" value="MutL_C"/>
    <property type="match status" value="1"/>
</dbReference>
<name>A0ABV4YB15_9CYAN</name>
<evidence type="ECO:0000259" key="5">
    <source>
        <dbReference type="SMART" id="SM00853"/>
    </source>
</evidence>
<comment type="caution">
    <text evidence="7">The sequence shown here is derived from an EMBL/GenBank/DDBJ whole genome shotgun (WGS) entry which is preliminary data.</text>
</comment>
<keyword evidence="7" id="KW-0540">Nuclease</keyword>
<dbReference type="Pfam" id="PF13589">
    <property type="entry name" value="HATPase_c_3"/>
    <property type="match status" value="1"/>
</dbReference>
<dbReference type="InterPro" id="IPR042121">
    <property type="entry name" value="MutL_C_regsub"/>
</dbReference>
<dbReference type="Pfam" id="PF01119">
    <property type="entry name" value="DNA_mis_repair"/>
    <property type="match status" value="1"/>
</dbReference>
<evidence type="ECO:0000256" key="3">
    <source>
        <dbReference type="ARBA" id="ARBA00023204"/>
    </source>
</evidence>
<dbReference type="NCBIfam" id="TIGR00585">
    <property type="entry name" value="mutl"/>
    <property type="match status" value="1"/>
</dbReference>
<dbReference type="Gene3D" id="3.30.565.10">
    <property type="entry name" value="Histidine kinase-like ATPase, C-terminal domain"/>
    <property type="match status" value="1"/>
</dbReference>
<dbReference type="InterPro" id="IPR020568">
    <property type="entry name" value="Ribosomal_Su5_D2-typ_SF"/>
</dbReference>
<dbReference type="PROSITE" id="PS00058">
    <property type="entry name" value="DNA_MISMATCH_REPAIR_1"/>
    <property type="match status" value="1"/>
</dbReference>
<feature type="domain" description="DNA mismatch repair protein S5" evidence="6">
    <location>
        <begin position="226"/>
        <end position="343"/>
    </location>
</feature>
<evidence type="ECO:0000256" key="4">
    <source>
        <dbReference type="HAMAP-Rule" id="MF_00149"/>
    </source>
</evidence>
<reference evidence="7 8" key="1">
    <citation type="submission" date="2024-09" db="EMBL/GenBank/DDBJ databases">
        <title>Floridaenema gen nov. (Aerosakkonemataceae, Aerosakkonematales ord. nov., Cyanobacteria) from benthic tropical and subtropical fresh waters, with the description of four new species.</title>
        <authorList>
            <person name="Moretto J.A."/>
            <person name="Berthold D.E."/>
            <person name="Lefler F.W."/>
            <person name="Huang I.-S."/>
            <person name="Laughinghouse H. IV."/>
        </authorList>
    </citation>
    <scope>NUCLEOTIDE SEQUENCE [LARGE SCALE GENOMIC DNA]</scope>
    <source>
        <strain evidence="7 8">BLCC-F154</strain>
    </source>
</reference>
<organism evidence="7 8">
    <name type="scientific">Floridaenema fluviatile BLCC-F154</name>
    <dbReference type="NCBI Taxonomy" id="3153640"/>
    <lineage>
        <taxon>Bacteria</taxon>
        <taxon>Bacillati</taxon>
        <taxon>Cyanobacteriota</taxon>
        <taxon>Cyanophyceae</taxon>
        <taxon>Oscillatoriophycideae</taxon>
        <taxon>Aerosakkonematales</taxon>
        <taxon>Aerosakkonemataceae</taxon>
        <taxon>Floridanema</taxon>
        <taxon>Floridanema fluviatile</taxon>
    </lineage>
</organism>